<reference evidence="1" key="1">
    <citation type="journal article" date="2023" name="G3 (Bethesda)">
        <title>A reference genome for the long-term kleptoplast-retaining sea slug Elysia crispata morphotype clarki.</title>
        <authorList>
            <person name="Eastman K.E."/>
            <person name="Pendleton A.L."/>
            <person name="Shaikh M.A."/>
            <person name="Suttiyut T."/>
            <person name="Ogas R."/>
            <person name="Tomko P."/>
            <person name="Gavelis G."/>
            <person name="Widhalm J.R."/>
            <person name="Wisecaver J.H."/>
        </authorList>
    </citation>
    <scope>NUCLEOTIDE SEQUENCE</scope>
    <source>
        <strain evidence="1">ECLA1</strain>
    </source>
</reference>
<evidence type="ECO:0000313" key="2">
    <source>
        <dbReference type="Proteomes" id="UP001283361"/>
    </source>
</evidence>
<sequence length="215" mass="24190">MHVFIDLSIQRNRNLARCKRKNGRNAAQVFLSSEIGADFTVTKIKSSNMDQVVKGLGLRKKCRSELATTDPQTDLADVRVHPASGMRNRRHAWCITHTRRINTDLTLMHSLVLLLSVLPQAGPHGTNNMNRSTSTVVSYGTLKREISRPLSRSTNGGKASGGQKLEGVKHRLTFLADGHHLSRRIRDFDFRDGDSINSAEFCREFIFFKDEKVDS</sequence>
<protein>
    <submittedName>
        <fullName evidence="1">Uncharacterized protein</fullName>
    </submittedName>
</protein>
<dbReference type="EMBL" id="JAWDGP010002600">
    <property type="protein sequence ID" value="KAK3781770.1"/>
    <property type="molecule type" value="Genomic_DNA"/>
</dbReference>
<accession>A0AAE1DTI2</accession>
<proteinExistence type="predicted"/>
<gene>
    <name evidence="1" type="ORF">RRG08_021416</name>
</gene>
<keyword evidence="2" id="KW-1185">Reference proteome</keyword>
<organism evidence="1 2">
    <name type="scientific">Elysia crispata</name>
    <name type="common">lettuce slug</name>
    <dbReference type="NCBI Taxonomy" id="231223"/>
    <lineage>
        <taxon>Eukaryota</taxon>
        <taxon>Metazoa</taxon>
        <taxon>Spiralia</taxon>
        <taxon>Lophotrochozoa</taxon>
        <taxon>Mollusca</taxon>
        <taxon>Gastropoda</taxon>
        <taxon>Heterobranchia</taxon>
        <taxon>Euthyneura</taxon>
        <taxon>Panpulmonata</taxon>
        <taxon>Sacoglossa</taxon>
        <taxon>Placobranchoidea</taxon>
        <taxon>Plakobranchidae</taxon>
        <taxon>Elysia</taxon>
    </lineage>
</organism>
<name>A0AAE1DTI2_9GAST</name>
<evidence type="ECO:0000313" key="1">
    <source>
        <dbReference type="EMBL" id="KAK3781770.1"/>
    </source>
</evidence>
<comment type="caution">
    <text evidence="1">The sequence shown here is derived from an EMBL/GenBank/DDBJ whole genome shotgun (WGS) entry which is preliminary data.</text>
</comment>
<dbReference type="Proteomes" id="UP001283361">
    <property type="component" value="Unassembled WGS sequence"/>
</dbReference>
<dbReference type="AlphaFoldDB" id="A0AAE1DTI2"/>